<evidence type="ECO:0000256" key="2">
    <source>
        <dbReference type="ARBA" id="ARBA00022729"/>
    </source>
</evidence>
<evidence type="ECO:0000313" key="8">
    <source>
        <dbReference type="Proteomes" id="UP001501081"/>
    </source>
</evidence>
<dbReference type="EMBL" id="BAABAK010000015">
    <property type="protein sequence ID" value="GAA3972765.1"/>
    <property type="molecule type" value="Genomic_DNA"/>
</dbReference>
<evidence type="ECO:0000256" key="3">
    <source>
        <dbReference type="ARBA" id="ARBA00022801"/>
    </source>
</evidence>
<dbReference type="InterPro" id="IPR033453">
    <property type="entry name" value="Glyco_hydro_30_TIM-barrel"/>
</dbReference>
<organism evidence="7 8">
    <name type="scientific">Pedobacter ginsengiterrae</name>
    <dbReference type="NCBI Taxonomy" id="871696"/>
    <lineage>
        <taxon>Bacteria</taxon>
        <taxon>Pseudomonadati</taxon>
        <taxon>Bacteroidota</taxon>
        <taxon>Sphingobacteriia</taxon>
        <taxon>Sphingobacteriales</taxon>
        <taxon>Sphingobacteriaceae</taxon>
        <taxon>Pedobacter</taxon>
    </lineage>
</organism>
<feature type="domain" description="Glycosyl hydrolase family 30 beta sandwich" evidence="6">
    <location>
        <begin position="359"/>
        <end position="417"/>
    </location>
</feature>
<sequence length="420" mass="46326">MNNFERGAGQPEIININAEKKYQSVDGFGFALTGGSAQHLIRMSAPQRKKLLSELFGNGPDQVGISYLRVSIGASDLNEYVFSYDDLKAGETDAELKHFSLSQDEKDVVPVLKEILAISPKIKIMGSPWSAPVWMKSNQNVQGGRLMDKYYSTYANYFMKYIQAMKSHGIVIDAVTIQNEPFNDGNTPSMQFLAKEALLFIRDHLGPSFKRAGIKTKIVLYDHNCDAPEYPISILADREAASYIDGSGFHLYAGQTPAMGKVHDAFPNKNIYFTEMMAVSKDGGFNTAYPVGRILIGALRNWSKNVILWNLAADPKYNPHTDNGGCSICQGAVTIDGDKVQRNLAYYVIAHASKFIPFGSSRIESSLTTKVSNVAFLTPEGKRVLIVSNNSAEPQTIKVIEGGQSFSYTINKSSSTTHIW</sequence>
<dbReference type="SUPFAM" id="SSF51445">
    <property type="entry name" value="(Trans)glycosidases"/>
    <property type="match status" value="1"/>
</dbReference>
<dbReference type="Gene3D" id="2.60.40.1180">
    <property type="entry name" value="Golgi alpha-mannosidase II"/>
    <property type="match status" value="1"/>
</dbReference>
<dbReference type="Pfam" id="PF02055">
    <property type="entry name" value="Glyco_hydro_30"/>
    <property type="match status" value="1"/>
</dbReference>
<evidence type="ECO:0000259" key="6">
    <source>
        <dbReference type="Pfam" id="PF17189"/>
    </source>
</evidence>
<dbReference type="InterPro" id="IPR017853">
    <property type="entry name" value="GH"/>
</dbReference>
<dbReference type="InterPro" id="IPR033452">
    <property type="entry name" value="GH30_C"/>
</dbReference>
<accession>A0ABP7PXI6</accession>
<dbReference type="InterPro" id="IPR001139">
    <property type="entry name" value="Glyco_hydro_30"/>
</dbReference>
<comment type="caution">
    <text evidence="7">The sequence shown here is derived from an EMBL/GenBank/DDBJ whole genome shotgun (WGS) entry which is preliminary data.</text>
</comment>
<name>A0ABP7PXI6_9SPHI</name>
<comment type="similarity">
    <text evidence="1 4">Belongs to the glycosyl hydrolase 30 family.</text>
</comment>
<keyword evidence="3 4" id="KW-0378">Hydrolase</keyword>
<dbReference type="Pfam" id="PF17189">
    <property type="entry name" value="Glyco_hydro_30C"/>
    <property type="match status" value="1"/>
</dbReference>
<dbReference type="Gene3D" id="3.20.20.80">
    <property type="entry name" value="Glycosidases"/>
    <property type="match status" value="1"/>
</dbReference>
<dbReference type="PRINTS" id="PR00843">
    <property type="entry name" value="GLHYDRLASE30"/>
</dbReference>
<evidence type="ECO:0000313" key="7">
    <source>
        <dbReference type="EMBL" id="GAA3972765.1"/>
    </source>
</evidence>
<keyword evidence="4" id="KW-0326">Glycosidase</keyword>
<evidence type="ECO:0000256" key="4">
    <source>
        <dbReference type="RuleBase" id="RU361188"/>
    </source>
</evidence>
<evidence type="ECO:0000259" key="5">
    <source>
        <dbReference type="Pfam" id="PF02055"/>
    </source>
</evidence>
<dbReference type="PANTHER" id="PTHR11069">
    <property type="entry name" value="GLUCOSYLCERAMIDASE"/>
    <property type="match status" value="1"/>
</dbReference>
<reference evidence="8" key="1">
    <citation type="journal article" date="2019" name="Int. J. Syst. Evol. Microbiol.">
        <title>The Global Catalogue of Microorganisms (GCM) 10K type strain sequencing project: providing services to taxonomists for standard genome sequencing and annotation.</title>
        <authorList>
            <consortium name="The Broad Institute Genomics Platform"/>
            <consortium name="The Broad Institute Genome Sequencing Center for Infectious Disease"/>
            <person name="Wu L."/>
            <person name="Ma J."/>
        </authorList>
    </citation>
    <scope>NUCLEOTIDE SEQUENCE [LARGE SCALE GENOMIC DNA]</scope>
    <source>
        <strain evidence="8">JCM 17338</strain>
    </source>
</reference>
<gene>
    <name evidence="7" type="ORF">GCM10022246_26350</name>
</gene>
<evidence type="ECO:0000256" key="1">
    <source>
        <dbReference type="ARBA" id="ARBA00005382"/>
    </source>
</evidence>
<keyword evidence="8" id="KW-1185">Reference proteome</keyword>
<dbReference type="InterPro" id="IPR013780">
    <property type="entry name" value="Glyco_hydro_b"/>
</dbReference>
<proteinExistence type="inferred from homology"/>
<feature type="domain" description="Glycosyl hydrolase family 30 TIM-barrel" evidence="5">
    <location>
        <begin position="25"/>
        <end position="356"/>
    </location>
</feature>
<dbReference type="PANTHER" id="PTHR11069:SF23">
    <property type="entry name" value="LYSOSOMAL ACID GLUCOSYLCERAMIDASE"/>
    <property type="match status" value="1"/>
</dbReference>
<keyword evidence="2" id="KW-0732">Signal</keyword>
<protein>
    <submittedName>
        <fullName evidence="7">Glucosylceramidase</fullName>
    </submittedName>
</protein>
<dbReference type="Proteomes" id="UP001501081">
    <property type="component" value="Unassembled WGS sequence"/>
</dbReference>